<accession>A0A1H9XKM6</accession>
<dbReference type="RefSeq" id="WP_170176565.1">
    <property type="nucleotide sequence ID" value="NZ_FOFT01000015.1"/>
</dbReference>
<dbReference type="EMBL" id="FOFT01000015">
    <property type="protein sequence ID" value="SES46682.1"/>
    <property type="molecule type" value="Genomic_DNA"/>
</dbReference>
<dbReference type="Proteomes" id="UP000199028">
    <property type="component" value="Unassembled WGS sequence"/>
</dbReference>
<dbReference type="AlphaFoldDB" id="A0A1H9XKM6"/>
<keyword evidence="4" id="KW-1185">Reference proteome</keyword>
<name>A0A1H9XKM6_9PSEU</name>
<evidence type="ECO:0000313" key="4">
    <source>
        <dbReference type="Proteomes" id="UP000199028"/>
    </source>
</evidence>
<evidence type="ECO:0000259" key="2">
    <source>
        <dbReference type="Pfam" id="PF04545"/>
    </source>
</evidence>
<sequence length="204" mass="22894">MTTHPDELPAQNRGELQPEDSHADVLASNAAVLRWFTSRVANREIAWDLTQANWEAYQVWRAKNPCTPVDSLTGFLLNLAEWTRKDYYKRAYKTLKREAQAGGPKDMVALEDMKLLLAADLPSSLASVVHSIDLGLALARLKERDEDKHRALMMRYIDQMNTKEIGNVLGVTPQRISQMVGDAIQLLKGSRHLANYGVSKGGHQ</sequence>
<evidence type="ECO:0000313" key="3">
    <source>
        <dbReference type="EMBL" id="SES46682.1"/>
    </source>
</evidence>
<proteinExistence type="predicted"/>
<dbReference type="InterPro" id="IPR007630">
    <property type="entry name" value="RNA_pol_sigma70_r4"/>
</dbReference>
<protein>
    <submittedName>
        <fullName evidence="3">RNA polymerase sigma factor, sigma-70 family</fullName>
    </submittedName>
</protein>
<organism evidence="3 4">
    <name type="scientific">Lentzea flaviverrucosa</name>
    <dbReference type="NCBI Taxonomy" id="200379"/>
    <lineage>
        <taxon>Bacteria</taxon>
        <taxon>Bacillati</taxon>
        <taxon>Actinomycetota</taxon>
        <taxon>Actinomycetes</taxon>
        <taxon>Pseudonocardiales</taxon>
        <taxon>Pseudonocardiaceae</taxon>
        <taxon>Lentzea</taxon>
    </lineage>
</organism>
<dbReference type="SUPFAM" id="SSF88659">
    <property type="entry name" value="Sigma3 and sigma4 domains of RNA polymerase sigma factors"/>
    <property type="match status" value="1"/>
</dbReference>
<dbReference type="InterPro" id="IPR013324">
    <property type="entry name" value="RNA_pol_sigma_r3/r4-like"/>
</dbReference>
<gene>
    <name evidence="3" type="ORF">SAMN05216195_115188</name>
</gene>
<dbReference type="GO" id="GO:0003700">
    <property type="term" value="F:DNA-binding transcription factor activity"/>
    <property type="evidence" value="ECO:0007669"/>
    <property type="project" value="InterPro"/>
</dbReference>
<evidence type="ECO:0000256" key="1">
    <source>
        <dbReference type="SAM" id="MobiDB-lite"/>
    </source>
</evidence>
<dbReference type="Pfam" id="PF04545">
    <property type="entry name" value="Sigma70_r4"/>
    <property type="match status" value="1"/>
</dbReference>
<reference evidence="4" key="1">
    <citation type="submission" date="2016-10" db="EMBL/GenBank/DDBJ databases">
        <authorList>
            <person name="Varghese N."/>
            <person name="Submissions S."/>
        </authorList>
    </citation>
    <scope>NUCLEOTIDE SEQUENCE [LARGE SCALE GENOMIC DNA]</scope>
    <source>
        <strain evidence="4">CGMCC 4.578</strain>
    </source>
</reference>
<feature type="domain" description="RNA polymerase sigma-70 region 4" evidence="2">
    <location>
        <begin position="138"/>
        <end position="188"/>
    </location>
</feature>
<feature type="region of interest" description="Disordered" evidence="1">
    <location>
        <begin position="1"/>
        <end position="21"/>
    </location>
</feature>
<dbReference type="GO" id="GO:0006352">
    <property type="term" value="P:DNA-templated transcription initiation"/>
    <property type="evidence" value="ECO:0007669"/>
    <property type="project" value="InterPro"/>
</dbReference>
<dbReference type="Gene3D" id="1.20.140.160">
    <property type="match status" value="1"/>
</dbReference>